<dbReference type="Proteomes" id="UP000177817">
    <property type="component" value="Unassembled WGS sequence"/>
</dbReference>
<evidence type="ECO:0000256" key="3">
    <source>
        <dbReference type="ARBA" id="ARBA00023274"/>
    </source>
</evidence>
<dbReference type="GO" id="GO:1990904">
    <property type="term" value="C:ribonucleoprotein complex"/>
    <property type="evidence" value="ECO:0007669"/>
    <property type="project" value="UniProtKB-KW"/>
</dbReference>
<sequence>MLAQVQPGVTVRVHQIVTEKTAKGEEKKRIQIFEGIILSRNHGSEPSATFTVRKISEGIGVERIFPLYSPWIAAIDIVKRAKVRRAKLNYLRSYNKRLKEQSLA</sequence>
<evidence type="ECO:0000313" key="5">
    <source>
        <dbReference type="EMBL" id="OGY89467.1"/>
    </source>
</evidence>
<name>A0A1G2BMI3_9BACT</name>
<dbReference type="InterPro" id="IPR008991">
    <property type="entry name" value="Translation_prot_SH3-like_sf"/>
</dbReference>
<dbReference type="NCBIfam" id="TIGR01024">
    <property type="entry name" value="rplS_bact"/>
    <property type="match status" value="1"/>
</dbReference>
<dbReference type="Gene3D" id="2.30.30.790">
    <property type="match status" value="1"/>
</dbReference>
<organism evidence="5 6">
    <name type="scientific">Candidatus Komeilibacteria bacterium RIFCSPHIGHO2_01_FULL_52_14</name>
    <dbReference type="NCBI Taxonomy" id="1798549"/>
    <lineage>
        <taxon>Bacteria</taxon>
        <taxon>Candidatus Komeiliibacteriota</taxon>
    </lineage>
</organism>
<dbReference type="GO" id="GO:0003735">
    <property type="term" value="F:structural constituent of ribosome"/>
    <property type="evidence" value="ECO:0007669"/>
    <property type="project" value="InterPro"/>
</dbReference>
<keyword evidence="3 4" id="KW-0687">Ribonucleoprotein</keyword>
<dbReference type="InterPro" id="IPR001857">
    <property type="entry name" value="Ribosomal_bL19"/>
</dbReference>
<reference evidence="5 6" key="1">
    <citation type="journal article" date="2016" name="Nat. Commun.">
        <title>Thousands of microbial genomes shed light on interconnected biogeochemical processes in an aquifer system.</title>
        <authorList>
            <person name="Anantharaman K."/>
            <person name="Brown C.T."/>
            <person name="Hug L.A."/>
            <person name="Sharon I."/>
            <person name="Castelle C.J."/>
            <person name="Probst A.J."/>
            <person name="Thomas B.C."/>
            <person name="Singh A."/>
            <person name="Wilkins M.J."/>
            <person name="Karaoz U."/>
            <person name="Brodie E.L."/>
            <person name="Williams K.H."/>
            <person name="Hubbard S.S."/>
            <person name="Banfield J.F."/>
        </authorList>
    </citation>
    <scope>NUCLEOTIDE SEQUENCE [LARGE SCALE GENOMIC DNA]</scope>
</reference>
<gene>
    <name evidence="5" type="ORF">A2677_04390</name>
</gene>
<dbReference type="PANTHER" id="PTHR15680:SF9">
    <property type="entry name" value="LARGE RIBOSOMAL SUBUNIT PROTEIN BL19M"/>
    <property type="match status" value="1"/>
</dbReference>
<comment type="function">
    <text evidence="4">This protein is located at the 30S-50S ribosomal subunit interface and may play a role in the structure and function of the aminoacyl-tRNA binding site.</text>
</comment>
<evidence type="ECO:0000256" key="1">
    <source>
        <dbReference type="ARBA" id="ARBA00005781"/>
    </source>
</evidence>
<dbReference type="EMBL" id="MHKK01000033">
    <property type="protein sequence ID" value="OGY89467.1"/>
    <property type="molecule type" value="Genomic_DNA"/>
</dbReference>
<evidence type="ECO:0000313" key="6">
    <source>
        <dbReference type="Proteomes" id="UP000177817"/>
    </source>
</evidence>
<dbReference type="SUPFAM" id="SSF50104">
    <property type="entry name" value="Translation proteins SH3-like domain"/>
    <property type="match status" value="1"/>
</dbReference>
<dbReference type="PANTHER" id="PTHR15680">
    <property type="entry name" value="RIBOSOMAL PROTEIN L19"/>
    <property type="match status" value="1"/>
</dbReference>
<comment type="caution">
    <text evidence="5">The sequence shown here is derived from an EMBL/GenBank/DDBJ whole genome shotgun (WGS) entry which is preliminary data.</text>
</comment>
<dbReference type="Pfam" id="PF01245">
    <property type="entry name" value="Ribosomal_L19"/>
    <property type="match status" value="1"/>
</dbReference>
<dbReference type="PIRSF" id="PIRSF002191">
    <property type="entry name" value="Ribosomal_L19"/>
    <property type="match status" value="1"/>
</dbReference>
<evidence type="ECO:0000256" key="4">
    <source>
        <dbReference type="RuleBase" id="RU000559"/>
    </source>
</evidence>
<dbReference type="InterPro" id="IPR038657">
    <property type="entry name" value="Ribosomal_bL19_sf"/>
</dbReference>
<dbReference type="GO" id="GO:0005840">
    <property type="term" value="C:ribosome"/>
    <property type="evidence" value="ECO:0007669"/>
    <property type="project" value="UniProtKB-KW"/>
</dbReference>
<protein>
    <recommendedName>
        <fullName evidence="4">50S ribosomal protein L19</fullName>
    </recommendedName>
</protein>
<keyword evidence="2 5" id="KW-0689">Ribosomal protein</keyword>
<dbReference type="PRINTS" id="PR00061">
    <property type="entry name" value="RIBOSOMALL19"/>
</dbReference>
<dbReference type="AlphaFoldDB" id="A0A1G2BMI3"/>
<comment type="similarity">
    <text evidence="1 4">Belongs to the bacterial ribosomal protein bL19 family.</text>
</comment>
<evidence type="ECO:0000256" key="2">
    <source>
        <dbReference type="ARBA" id="ARBA00022980"/>
    </source>
</evidence>
<proteinExistence type="inferred from homology"/>
<accession>A0A1G2BMI3</accession>
<dbReference type="GO" id="GO:0006412">
    <property type="term" value="P:translation"/>
    <property type="evidence" value="ECO:0007669"/>
    <property type="project" value="InterPro"/>
</dbReference>